<dbReference type="SUPFAM" id="SSF51197">
    <property type="entry name" value="Clavaminate synthase-like"/>
    <property type="match status" value="1"/>
</dbReference>
<dbReference type="Proteomes" id="UP001305702">
    <property type="component" value="Chromosome"/>
</dbReference>
<accession>A0AA96LB45</accession>
<reference evidence="2 3" key="1">
    <citation type="submission" date="2022-02" db="EMBL/GenBank/DDBJ databases">
        <title>Paenibacillus sp. MBLB1776 Whole Genome Shotgun Sequencing.</title>
        <authorList>
            <person name="Hwang C.Y."/>
            <person name="Cho E.-S."/>
            <person name="Seo M.-J."/>
        </authorList>
    </citation>
    <scope>NUCLEOTIDE SEQUENCE [LARGE SCALE GENOMIC DNA]</scope>
    <source>
        <strain evidence="2 3">MBLB1776</strain>
    </source>
</reference>
<evidence type="ECO:0000313" key="3">
    <source>
        <dbReference type="Proteomes" id="UP001305702"/>
    </source>
</evidence>
<dbReference type="Pfam" id="PF05721">
    <property type="entry name" value="PhyH"/>
    <property type="match status" value="1"/>
</dbReference>
<dbReference type="PANTHER" id="PTHR20883">
    <property type="entry name" value="PHYTANOYL-COA DIOXYGENASE DOMAIN CONTAINING 1"/>
    <property type="match status" value="1"/>
</dbReference>
<dbReference type="Gene3D" id="2.60.120.620">
    <property type="entry name" value="q2cbj1_9rhob like domain"/>
    <property type="match status" value="1"/>
</dbReference>
<keyword evidence="2" id="KW-0223">Dioxygenase</keyword>
<gene>
    <name evidence="2" type="ORF">MJA45_22685</name>
</gene>
<organism evidence="2 3">
    <name type="scientific">Paenibacillus aurantius</name>
    <dbReference type="NCBI Taxonomy" id="2918900"/>
    <lineage>
        <taxon>Bacteria</taxon>
        <taxon>Bacillati</taxon>
        <taxon>Bacillota</taxon>
        <taxon>Bacilli</taxon>
        <taxon>Bacillales</taxon>
        <taxon>Paenibacillaceae</taxon>
        <taxon>Paenibacillus</taxon>
    </lineage>
</organism>
<dbReference type="RefSeq" id="WP_315604175.1">
    <property type="nucleotide sequence ID" value="NZ_CP130318.1"/>
</dbReference>
<keyword evidence="3" id="KW-1185">Reference proteome</keyword>
<name>A0AA96LB45_9BACL</name>
<dbReference type="PANTHER" id="PTHR20883:SF46">
    <property type="entry name" value="PHYTANOYL-COA HYDROXYLASE"/>
    <property type="match status" value="1"/>
</dbReference>
<protein>
    <submittedName>
        <fullName evidence="2">Phytanoyl-CoA dioxygenase family protein</fullName>
    </submittedName>
</protein>
<keyword evidence="2" id="KW-0560">Oxidoreductase</keyword>
<dbReference type="InterPro" id="IPR008775">
    <property type="entry name" value="Phytyl_CoA_dOase-like"/>
</dbReference>
<feature type="region of interest" description="Disordered" evidence="1">
    <location>
        <begin position="247"/>
        <end position="272"/>
    </location>
</feature>
<dbReference type="KEGG" id="paun:MJA45_22685"/>
<feature type="compositionally biased region" description="Polar residues" evidence="1">
    <location>
        <begin position="253"/>
        <end position="264"/>
    </location>
</feature>
<evidence type="ECO:0000256" key="1">
    <source>
        <dbReference type="SAM" id="MobiDB-lite"/>
    </source>
</evidence>
<dbReference type="AlphaFoldDB" id="A0AA96LB45"/>
<dbReference type="GO" id="GO:0016706">
    <property type="term" value="F:2-oxoglutarate-dependent dioxygenase activity"/>
    <property type="evidence" value="ECO:0007669"/>
    <property type="project" value="UniProtKB-ARBA"/>
</dbReference>
<evidence type="ECO:0000313" key="2">
    <source>
        <dbReference type="EMBL" id="WNQ10401.1"/>
    </source>
</evidence>
<proteinExistence type="predicted"/>
<dbReference type="EMBL" id="CP130318">
    <property type="protein sequence ID" value="WNQ10401.1"/>
    <property type="molecule type" value="Genomic_DNA"/>
</dbReference>
<dbReference type="GO" id="GO:0005506">
    <property type="term" value="F:iron ion binding"/>
    <property type="evidence" value="ECO:0007669"/>
    <property type="project" value="UniProtKB-ARBA"/>
</dbReference>
<sequence>MATGTKITVEDKKHYDEEGFLIVKGLVSTEEAEGLREHFMKLQAGGPIPGCFSPVPEGEAKDILQRYPRMMHPHKVDELSMKMMLDGRILDVLRELLEEEPLAAQSMFYFKPPGAKGQALHQDNFYLKVEPGTCIAAWIAVDDADEENGGMFLVPKSNALEVLCPHLADPAVSFTRDEVDVPDGLQPVPARMKAGDVLFFNGSMIHGSYPNTSEDRFRRAFISHYTGVSTTRIGQYYTPLYEASGKPIDRDANPTSGPCGTEHNQGGVYQPH</sequence>